<evidence type="ECO:0000256" key="1">
    <source>
        <dbReference type="SAM" id="MobiDB-lite"/>
    </source>
</evidence>
<evidence type="ECO:0000313" key="4">
    <source>
        <dbReference type="WBParaSite" id="Hba_02578"/>
    </source>
</evidence>
<feature type="compositionally biased region" description="Basic and acidic residues" evidence="1">
    <location>
        <begin position="34"/>
        <end position="47"/>
    </location>
</feature>
<dbReference type="AlphaFoldDB" id="A0A1I7WCW3"/>
<protein>
    <submittedName>
        <fullName evidence="4">DUF1707 domain-containing protein</fullName>
    </submittedName>
</protein>
<keyword evidence="2" id="KW-0812">Transmembrane</keyword>
<keyword evidence="2" id="KW-0472">Membrane</keyword>
<dbReference type="Proteomes" id="UP000095283">
    <property type="component" value="Unplaced"/>
</dbReference>
<evidence type="ECO:0000313" key="3">
    <source>
        <dbReference type="Proteomes" id="UP000095283"/>
    </source>
</evidence>
<name>A0A1I7WCW3_HETBA</name>
<proteinExistence type="predicted"/>
<feature type="region of interest" description="Disordered" evidence="1">
    <location>
        <begin position="34"/>
        <end position="60"/>
    </location>
</feature>
<keyword evidence="2" id="KW-1133">Transmembrane helix</keyword>
<feature type="region of interest" description="Disordered" evidence="1">
    <location>
        <begin position="116"/>
        <end position="151"/>
    </location>
</feature>
<reference evidence="4" key="1">
    <citation type="submission" date="2016-11" db="UniProtKB">
        <authorList>
            <consortium name="WormBaseParasite"/>
        </authorList>
    </citation>
    <scope>IDENTIFICATION</scope>
</reference>
<sequence>MSPDIQALYDAAQRNTPFSKDVDDALAAHRQTCGERDQIEHARRVDPSDAMPIDPEARRQAYERQRRYAIGAGMTAGLTLGAIAQALGRLGGDGSMSPRKGFLGGRSPAQVQSLLDERVDSARLGPTPGRHPPSREPLCPAAPPGGFRTAG</sequence>
<feature type="transmembrane region" description="Helical" evidence="2">
    <location>
        <begin position="68"/>
        <end position="88"/>
    </location>
</feature>
<accession>A0A1I7WCW3</accession>
<keyword evidence="3" id="KW-1185">Reference proteome</keyword>
<dbReference type="WBParaSite" id="Hba_02578">
    <property type="protein sequence ID" value="Hba_02578"/>
    <property type="gene ID" value="Hba_02578"/>
</dbReference>
<evidence type="ECO:0000256" key="2">
    <source>
        <dbReference type="SAM" id="Phobius"/>
    </source>
</evidence>
<organism evidence="3 4">
    <name type="scientific">Heterorhabditis bacteriophora</name>
    <name type="common">Entomopathogenic nematode worm</name>
    <dbReference type="NCBI Taxonomy" id="37862"/>
    <lineage>
        <taxon>Eukaryota</taxon>
        <taxon>Metazoa</taxon>
        <taxon>Ecdysozoa</taxon>
        <taxon>Nematoda</taxon>
        <taxon>Chromadorea</taxon>
        <taxon>Rhabditida</taxon>
        <taxon>Rhabditina</taxon>
        <taxon>Rhabditomorpha</taxon>
        <taxon>Strongyloidea</taxon>
        <taxon>Heterorhabditidae</taxon>
        <taxon>Heterorhabditis</taxon>
    </lineage>
</organism>